<comment type="similarity">
    <text evidence="1">Belongs to the tannase family.</text>
</comment>
<evidence type="ECO:0000313" key="9">
    <source>
        <dbReference type="Proteomes" id="UP001368500"/>
    </source>
</evidence>
<dbReference type="InterPro" id="IPR029058">
    <property type="entry name" value="AB_hydrolase_fold"/>
</dbReference>
<dbReference type="Pfam" id="PF07519">
    <property type="entry name" value="Tannase"/>
    <property type="match status" value="1"/>
</dbReference>
<dbReference type="SUPFAM" id="SSF53474">
    <property type="entry name" value="alpha/beta-Hydrolases"/>
    <property type="match status" value="1"/>
</dbReference>
<evidence type="ECO:0000256" key="4">
    <source>
        <dbReference type="ARBA" id="ARBA00022729"/>
    </source>
</evidence>
<dbReference type="InterPro" id="IPR011118">
    <property type="entry name" value="Tannase/feruloyl_esterase"/>
</dbReference>
<keyword evidence="4" id="KW-0732">Signal</keyword>
<keyword evidence="2" id="KW-0719">Serine esterase</keyword>
<dbReference type="EMBL" id="JBBUTF010000006">
    <property type="protein sequence ID" value="MEK8025868.1"/>
    <property type="molecule type" value="Genomic_DNA"/>
</dbReference>
<evidence type="ECO:0000256" key="5">
    <source>
        <dbReference type="ARBA" id="ARBA00022801"/>
    </source>
</evidence>
<keyword evidence="9" id="KW-1185">Reference proteome</keyword>
<gene>
    <name evidence="8" type="ORF">AACH11_07835</name>
</gene>
<keyword evidence="3" id="KW-0479">Metal-binding</keyword>
<dbReference type="PROSITE" id="PS51257">
    <property type="entry name" value="PROKAR_LIPOPROTEIN"/>
    <property type="match status" value="1"/>
</dbReference>
<comment type="caution">
    <text evidence="8">The sequence shown here is derived from an EMBL/GenBank/DDBJ whole genome shotgun (WGS) entry which is preliminary data.</text>
</comment>
<sequence length="587" mass="60249">MSVPVRTRAACRPPLSRHRWPLSVLTVAALAGCGGADGETTLPRLSAAQPATFSGSCETLAERLGTLADTTISAVTTVAAGTAVSGVTSPEHCRLTGEMYRRTSAVDGKSYAIGFELRLPKAWNGRYYYQGNGGIDGSVLAAAGALGGGPLTGALAQGFAVMSSDAGHSNATVGGPAFGIDPQARLDYGYQAEAKLLPLARTVIRTAYGKLPDRSYYGGCSNGGRHALVAAARYGDQYDGYLAGAPGYNLPKSAVANIAGAQLYRSISDDPGSLTAANLATAWTAAERALVSSAVLARCDALDGVADGLVQDTTACQAAFNLATDVPTCSGSRDGSCLSTAQKSVLAQIFAGPRTTAGALIYAPFPWDAGHGASGVASWEFTAPLERDSGAVGLIFKVPPLAGSSSATDLASWALTASVDEMVAQITATNATYTESAMAFMTPPNPTKLDAVRARGAKVLVYHGVSDAIFSVSDTQAWYDGLRANHGGDASDFARFYRVPGMGHCSGGPSTDQFDLLSPLVAWVEQGRAPEAVVATARGAGNAGGVVNTELPAGWSANRSRPLCPYPQVARYSGSGDVESAASFSCR</sequence>
<dbReference type="Gene3D" id="3.40.50.1820">
    <property type="entry name" value="alpha/beta hydrolase"/>
    <property type="match status" value="2"/>
</dbReference>
<organism evidence="8 9">
    <name type="scientific">Pseudaquabacterium rugosum</name>
    <dbReference type="NCBI Taxonomy" id="2984194"/>
    <lineage>
        <taxon>Bacteria</taxon>
        <taxon>Pseudomonadati</taxon>
        <taxon>Pseudomonadota</taxon>
        <taxon>Betaproteobacteria</taxon>
        <taxon>Burkholderiales</taxon>
        <taxon>Sphaerotilaceae</taxon>
        <taxon>Pseudaquabacterium</taxon>
    </lineage>
</organism>
<evidence type="ECO:0000313" key="8">
    <source>
        <dbReference type="EMBL" id="MEK8025868.1"/>
    </source>
</evidence>
<name>A0ABU9B7L2_9BURK</name>
<dbReference type="PANTHER" id="PTHR33938">
    <property type="entry name" value="FERULOYL ESTERASE B-RELATED"/>
    <property type="match status" value="1"/>
</dbReference>
<dbReference type="RefSeq" id="WP_341373654.1">
    <property type="nucleotide sequence ID" value="NZ_JBBUTF010000006.1"/>
</dbReference>
<dbReference type="PANTHER" id="PTHR33938:SF15">
    <property type="entry name" value="FERULOYL ESTERASE B-RELATED"/>
    <property type="match status" value="1"/>
</dbReference>
<accession>A0ABU9B7L2</accession>
<evidence type="ECO:0000256" key="2">
    <source>
        <dbReference type="ARBA" id="ARBA00022487"/>
    </source>
</evidence>
<dbReference type="GO" id="GO:0016787">
    <property type="term" value="F:hydrolase activity"/>
    <property type="evidence" value="ECO:0007669"/>
    <property type="project" value="UniProtKB-KW"/>
</dbReference>
<reference evidence="8 9" key="1">
    <citation type="submission" date="2024-04" db="EMBL/GenBank/DDBJ databases">
        <title>Novel species of the genus Ideonella isolated from streams.</title>
        <authorList>
            <person name="Lu H."/>
        </authorList>
    </citation>
    <scope>NUCLEOTIDE SEQUENCE [LARGE SCALE GENOMIC DNA]</scope>
    <source>
        <strain evidence="8 9">BYS139W</strain>
    </source>
</reference>
<evidence type="ECO:0000256" key="3">
    <source>
        <dbReference type="ARBA" id="ARBA00022723"/>
    </source>
</evidence>
<protein>
    <submittedName>
        <fullName evidence="8">Tannase/feruloyl esterase family alpha/beta hydrolase</fullName>
    </submittedName>
</protein>
<proteinExistence type="inferred from homology"/>
<keyword evidence="6" id="KW-0106">Calcium</keyword>
<keyword evidence="5 8" id="KW-0378">Hydrolase</keyword>
<evidence type="ECO:0000256" key="6">
    <source>
        <dbReference type="ARBA" id="ARBA00022837"/>
    </source>
</evidence>
<evidence type="ECO:0000256" key="1">
    <source>
        <dbReference type="ARBA" id="ARBA00006249"/>
    </source>
</evidence>
<dbReference type="Proteomes" id="UP001368500">
    <property type="component" value="Unassembled WGS sequence"/>
</dbReference>
<evidence type="ECO:0000256" key="7">
    <source>
        <dbReference type="ARBA" id="ARBA00023157"/>
    </source>
</evidence>
<keyword evidence="7" id="KW-1015">Disulfide bond</keyword>